<accession>A0AAW1FXB2</accession>
<comment type="caution">
    <text evidence="1">The sequence shown here is derived from an EMBL/GenBank/DDBJ whole genome shotgun (WGS) entry which is preliminary data.</text>
</comment>
<protein>
    <submittedName>
        <fullName evidence="1">Uncharacterized protein</fullName>
    </submittedName>
</protein>
<reference evidence="1 2" key="1">
    <citation type="journal article" date="2024" name="Genome Biol. Evol.">
        <title>Chromosome-level genome assembly of the viviparous eelpout Zoarces viviparus.</title>
        <authorList>
            <person name="Fuhrmann N."/>
            <person name="Brasseur M.V."/>
            <person name="Bakowski C.E."/>
            <person name="Podsiadlowski L."/>
            <person name="Prost S."/>
            <person name="Krehenwinkel H."/>
            <person name="Mayer C."/>
        </authorList>
    </citation>
    <scope>NUCLEOTIDE SEQUENCE [LARGE SCALE GENOMIC DNA]</scope>
    <source>
        <strain evidence="1">NO-MEL_2022_Ind0_liver</strain>
    </source>
</reference>
<proteinExistence type="predicted"/>
<dbReference type="EMBL" id="JBCEZU010000023">
    <property type="protein sequence ID" value="KAK9539391.1"/>
    <property type="molecule type" value="Genomic_DNA"/>
</dbReference>
<dbReference type="Proteomes" id="UP001488805">
    <property type="component" value="Unassembled WGS sequence"/>
</dbReference>
<organism evidence="1 2">
    <name type="scientific">Zoarces viviparus</name>
    <name type="common">Viviparous eelpout</name>
    <name type="synonym">Blennius viviparus</name>
    <dbReference type="NCBI Taxonomy" id="48416"/>
    <lineage>
        <taxon>Eukaryota</taxon>
        <taxon>Metazoa</taxon>
        <taxon>Chordata</taxon>
        <taxon>Craniata</taxon>
        <taxon>Vertebrata</taxon>
        <taxon>Euteleostomi</taxon>
        <taxon>Actinopterygii</taxon>
        <taxon>Neopterygii</taxon>
        <taxon>Teleostei</taxon>
        <taxon>Neoteleostei</taxon>
        <taxon>Acanthomorphata</taxon>
        <taxon>Eupercaria</taxon>
        <taxon>Perciformes</taxon>
        <taxon>Cottioidei</taxon>
        <taxon>Zoarcales</taxon>
        <taxon>Zoarcidae</taxon>
        <taxon>Zoarcinae</taxon>
        <taxon>Zoarces</taxon>
    </lineage>
</organism>
<gene>
    <name evidence="1" type="ORF">VZT92_004501</name>
</gene>
<dbReference type="AlphaFoldDB" id="A0AAW1FXB2"/>
<evidence type="ECO:0000313" key="1">
    <source>
        <dbReference type="EMBL" id="KAK9539391.1"/>
    </source>
</evidence>
<keyword evidence="2" id="KW-1185">Reference proteome</keyword>
<sequence length="134" mass="14049">MTREGGKSDPAFAKLSNPTAPLLPLSSCRLLPRLRAPAEATQRRVGGNCTAPHRCSIVAHVNMWVLHFAYLSPPVGGAYGLFVPGGCRAQECVFGGVASVHAVHAVFAQVDGIKDRLAPIFRAVSSRASGDSGL</sequence>
<evidence type="ECO:0000313" key="2">
    <source>
        <dbReference type="Proteomes" id="UP001488805"/>
    </source>
</evidence>
<name>A0AAW1FXB2_ZOAVI</name>